<evidence type="ECO:0000256" key="2">
    <source>
        <dbReference type="ARBA" id="ARBA00022630"/>
    </source>
</evidence>
<gene>
    <name evidence="7" type="ORF">FDO65_01905</name>
</gene>
<comment type="similarity">
    <text evidence="1">Belongs to the GMC oxidoreductase family.</text>
</comment>
<keyword evidence="8" id="KW-1185">Reference proteome</keyword>
<dbReference type="PANTHER" id="PTHR46056:SF12">
    <property type="entry name" value="LONG-CHAIN-ALCOHOL OXIDASE"/>
    <property type="match status" value="1"/>
</dbReference>
<dbReference type="RefSeq" id="WP_137447790.1">
    <property type="nucleotide sequence ID" value="NZ_SZZH01000001.1"/>
</dbReference>
<dbReference type="Pfam" id="PF05199">
    <property type="entry name" value="GMC_oxred_C"/>
    <property type="match status" value="1"/>
</dbReference>
<evidence type="ECO:0000256" key="4">
    <source>
        <dbReference type="ARBA" id="ARBA00023002"/>
    </source>
</evidence>
<evidence type="ECO:0000256" key="3">
    <source>
        <dbReference type="ARBA" id="ARBA00022827"/>
    </source>
</evidence>
<reference evidence="7 8" key="1">
    <citation type="submission" date="2019-05" db="EMBL/GenBank/DDBJ databases">
        <title>Nakamurella sp. N5BH11, whole genome shotgun sequence.</title>
        <authorList>
            <person name="Tuo L."/>
        </authorList>
    </citation>
    <scope>NUCLEOTIDE SEQUENCE [LARGE SCALE GENOMIC DNA]</scope>
    <source>
        <strain evidence="7 8">N5BH11</strain>
    </source>
</reference>
<evidence type="ECO:0000259" key="5">
    <source>
        <dbReference type="Pfam" id="PF00732"/>
    </source>
</evidence>
<dbReference type="SUPFAM" id="SSF51905">
    <property type="entry name" value="FAD/NAD(P)-binding domain"/>
    <property type="match status" value="1"/>
</dbReference>
<dbReference type="Pfam" id="PF00732">
    <property type="entry name" value="GMC_oxred_N"/>
    <property type="match status" value="1"/>
</dbReference>
<protein>
    <submittedName>
        <fullName evidence="7">GMC family oxidoreductase</fullName>
    </submittedName>
</protein>
<accession>A0A4U6QK53</accession>
<evidence type="ECO:0000259" key="6">
    <source>
        <dbReference type="Pfam" id="PF05199"/>
    </source>
</evidence>
<keyword evidence="3" id="KW-0274">FAD</keyword>
<dbReference type="InterPro" id="IPR036188">
    <property type="entry name" value="FAD/NAD-bd_sf"/>
</dbReference>
<sequence length="548" mass="58766">MTTPANPAATDWQFGAAEGLAENGTQLGRRIAEDEEVVVIVGSGAGGGTLAYELTAQGIPCVVLEAGPFLKPDDYENDEWGAFGQMAWLDARTASGPFRVARDFPNLPAWIVKAVGGTTTHWSGATPRFMAHEFAAKTYYGQVDGANLLDWPITLDDLAPYYDRAEKAIGSTHRHGRPALPANNNYKVMANGAQKVGYNFYATGPYGTNAEPYDGRPASVQDGFNFQGDKSTAKWSTAVREIPRALATGLCDLRPESHAVQITHDSTGKANGVVYVDKEGNLHRQAAKIVCVAGNSIETPRLLLLSASALHPNGLANSSGQVGRNYMRHTTGSVYARFDKPVHMYRGETMAGIIADEAKLDTSRGFVGGYYMETLSLGVPFLAAFAEPGSWGPEFTEIMAAYEHTAGMWVVGEDMPQESNRVSLSSRITDQWGLPAADVWFEDHPNDVAVRNHGWKQGTAIYEAVGATGVHCTPPYPATHNLGTCRLSDRPEDGVADGWGQAHDVPGLFISDGSQMTTGAAANPTLTIVALAIRQAEYIGQQLKSGVL</sequence>
<evidence type="ECO:0000313" key="8">
    <source>
        <dbReference type="Proteomes" id="UP000306985"/>
    </source>
</evidence>
<keyword evidence="2" id="KW-0285">Flavoprotein</keyword>
<name>A0A4U6QK53_9ACTN</name>
<dbReference type="Proteomes" id="UP000306985">
    <property type="component" value="Unassembled WGS sequence"/>
</dbReference>
<dbReference type="AlphaFoldDB" id="A0A4U6QK53"/>
<comment type="caution">
    <text evidence="7">The sequence shown here is derived from an EMBL/GenBank/DDBJ whole genome shotgun (WGS) entry which is preliminary data.</text>
</comment>
<keyword evidence="4" id="KW-0560">Oxidoreductase</keyword>
<dbReference type="Gene3D" id="3.50.50.60">
    <property type="entry name" value="FAD/NAD(P)-binding domain"/>
    <property type="match status" value="2"/>
</dbReference>
<organism evidence="7 8">
    <name type="scientific">Nakamurella flava</name>
    <dbReference type="NCBI Taxonomy" id="2576308"/>
    <lineage>
        <taxon>Bacteria</taxon>
        <taxon>Bacillati</taxon>
        <taxon>Actinomycetota</taxon>
        <taxon>Actinomycetes</taxon>
        <taxon>Nakamurellales</taxon>
        <taxon>Nakamurellaceae</taxon>
        <taxon>Nakamurella</taxon>
    </lineage>
</organism>
<dbReference type="SUPFAM" id="SSF54373">
    <property type="entry name" value="FAD-linked reductases, C-terminal domain"/>
    <property type="match status" value="1"/>
</dbReference>
<proteinExistence type="inferred from homology"/>
<dbReference type="GO" id="GO:0016614">
    <property type="term" value="F:oxidoreductase activity, acting on CH-OH group of donors"/>
    <property type="evidence" value="ECO:0007669"/>
    <property type="project" value="InterPro"/>
</dbReference>
<dbReference type="PANTHER" id="PTHR46056">
    <property type="entry name" value="LONG-CHAIN-ALCOHOL OXIDASE"/>
    <property type="match status" value="1"/>
</dbReference>
<dbReference type="OrthoDB" id="9798604at2"/>
<dbReference type="InterPro" id="IPR007867">
    <property type="entry name" value="GMC_OxRtase_C"/>
</dbReference>
<dbReference type="InterPro" id="IPR000172">
    <property type="entry name" value="GMC_OxRdtase_N"/>
</dbReference>
<feature type="domain" description="Glucose-methanol-choline oxidoreductase C-terminal" evidence="6">
    <location>
        <begin position="416"/>
        <end position="532"/>
    </location>
</feature>
<evidence type="ECO:0000256" key="1">
    <source>
        <dbReference type="ARBA" id="ARBA00010790"/>
    </source>
</evidence>
<feature type="domain" description="Glucose-methanol-choline oxidoreductase N-terminal" evidence="5">
    <location>
        <begin position="155"/>
        <end position="330"/>
    </location>
</feature>
<dbReference type="EMBL" id="SZZH01000001">
    <property type="protein sequence ID" value="TKV60486.1"/>
    <property type="molecule type" value="Genomic_DNA"/>
</dbReference>
<evidence type="ECO:0000313" key="7">
    <source>
        <dbReference type="EMBL" id="TKV60486.1"/>
    </source>
</evidence>
<dbReference type="GO" id="GO:0050660">
    <property type="term" value="F:flavin adenine dinucleotide binding"/>
    <property type="evidence" value="ECO:0007669"/>
    <property type="project" value="InterPro"/>
</dbReference>